<dbReference type="OrthoDB" id="1816029at2"/>
<reference evidence="5 6" key="1">
    <citation type="journal article" date="2014" name="PLoS ONE">
        <title>Rumen cellulosomics: divergent fiber-degrading strategies revealed by comparative genome-wide analysis of six ruminococcal strains.</title>
        <authorList>
            <person name="Dassa B."/>
            <person name="Borovok I."/>
            <person name="Ruimy-Israeli V."/>
            <person name="Lamed R."/>
            <person name="Flint H.J."/>
            <person name="Duncan S.H."/>
            <person name="Henrissat B."/>
            <person name="Coutinho P."/>
            <person name="Morrison M."/>
            <person name="Mosoni P."/>
            <person name="Yeoman C.J."/>
            <person name="White B.A."/>
            <person name="Bayer E.A."/>
        </authorList>
    </citation>
    <scope>NUCLEOTIDE SEQUENCE [LARGE SCALE GENOMIC DNA]</scope>
    <source>
        <strain evidence="5 6">007c</strain>
    </source>
</reference>
<dbReference type="PATRIC" id="fig|1341157.4.peg.1401"/>
<dbReference type="PROSITE" id="PS51766">
    <property type="entry name" value="DOCKERIN"/>
    <property type="match status" value="1"/>
</dbReference>
<dbReference type="SMART" id="SM00287">
    <property type="entry name" value="SH3b"/>
    <property type="match status" value="1"/>
</dbReference>
<dbReference type="SUPFAM" id="SSF51261">
    <property type="entry name" value="Duplicated hybrid motif"/>
    <property type="match status" value="1"/>
</dbReference>
<dbReference type="GO" id="GO:0004222">
    <property type="term" value="F:metalloendopeptidase activity"/>
    <property type="evidence" value="ECO:0007669"/>
    <property type="project" value="TreeGrafter"/>
</dbReference>
<dbReference type="PROSITE" id="PS51781">
    <property type="entry name" value="SH3B"/>
    <property type="match status" value="1"/>
</dbReference>
<gene>
    <name evidence="5" type="ORF">RF007C_03755</name>
</gene>
<dbReference type="InterPro" id="IPR016134">
    <property type="entry name" value="Dockerin_dom"/>
</dbReference>
<dbReference type="InterPro" id="IPR011055">
    <property type="entry name" value="Dup_hybrid_motif"/>
</dbReference>
<dbReference type="Gene3D" id="2.30.30.40">
    <property type="entry name" value="SH3 Domains"/>
    <property type="match status" value="1"/>
</dbReference>
<dbReference type="CDD" id="cd14256">
    <property type="entry name" value="Dockerin_I"/>
    <property type="match status" value="1"/>
</dbReference>
<dbReference type="InterPro" id="IPR016047">
    <property type="entry name" value="M23ase_b-sheet_dom"/>
</dbReference>
<feature type="domain" description="Dockerin" evidence="3">
    <location>
        <begin position="385"/>
        <end position="450"/>
    </location>
</feature>
<dbReference type="CDD" id="cd12797">
    <property type="entry name" value="M23_peptidase"/>
    <property type="match status" value="1"/>
</dbReference>
<dbReference type="Pfam" id="PF00404">
    <property type="entry name" value="Dockerin_1"/>
    <property type="match status" value="1"/>
</dbReference>
<dbReference type="SUPFAM" id="SSF63446">
    <property type="entry name" value="Type I dockerin domain"/>
    <property type="match status" value="1"/>
</dbReference>
<dbReference type="InterPro" id="IPR002105">
    <property type="entry name" value="Dockerin_1_rpt"/>
</dbReference>
<dbReference type="PANTHER" id="PTHR21666:SF289">
    <property type="entry name" value="L-ALA--D-GLU ENDOPEPTIDASE"/>
    <property type="match status" value="1"/>
</dbReference>
<protein>
    <recommendedName>
        <fullName evidence="7">Dockerin domain-containing protein</fullName>
    </recommendedName>
</protein>
<dbReference type="Proteomes" id="UP000019365">
    <property type="component" value="Unassembled WGS sequence"/>
</dbReference>
<proteinExistence type="predicted"/>
<dbReference type="Pfam" id="PF08239">
    <property type="entry name" value="SH3_3"/>
    <property type="match status" value="1"/>
</dbReference>
<accession>W7URG0</accession>
<evidence type="ECO:0008006" key="7">
    <source>
        <dbReference type="Google" id="ProtNLM"/>
    </source>
</evidence>
<evidence type="ECO:0000259" key="4">
    <source>
        <dbReference type="PROSITE" id="PS51781"/>
    </source>
</evidence>
<dbReference type="eggNOG" id="COG4942">
    <property type="taxonomic scope" value="Bacteria"/>
</dbReference>
<dbReference type="Gene3D" id="2.70.70.10">
    <property type="entry name" value="Glucose Permease (Domain IIA)"/>
    <property type="match status" value="1"/>
</dbReference>
<comment type="caution">
    <text evidence="5">The sequence shown here is derived from an EMBL/GenBank/DDBJ whole genome shotgun (WGS) entry which is preliminary data.</text>
</comment>
<dbReference type="InterPro" id="IPR003646">
    <property type="entry name" value="SH3-like_bac-type"/>
</dbReference>
<keyword evidence="6" id="KW-1185">Reference proteome</keyword>
<dbReference type="Pfam" id="PF01551">
    <property type="entry name" value="Peptidase_M23"/>
    <property type="match status" value="1"/>
</dbReference>
<dbReference type="InterPro" id="IPR050570">
    <property type="entry name" value="Cell_wall_metabolism_enzyme"/>
</dbReference>
<evidence type="ECO:0000313" key="5">
    <source>
        <dbReference type="EMBL" id="EWM54039.1"/>
    </source>
</evidence>
<dbReference type="InterPro" id="IPR036439">
    <property type="entry name" value="Dockerin_dom_sf"/>
</dbReference>
<dbReference type="AlphaFoldDB" id="W7URG0"/>
<evidence type="ECO:0000256" key="2">
    <source>
        <dbReference type="SAM" id="SignalP"/>
    </source>
</evidence>
<evidence type="ECO:0000256" key="1">
    <source>
        <dbReference type="ARBA" id="ARBA00022729"/>
    </source>
</evidence>
<dbReference type="InterPro" id="IPR018247">
    <property type="entry name" value="EF_Hand_1_Ca_BS"/>
</dbReference>
<feature type="chain" id="PRO_5004901838" description="Dockerin domain-containing protein" evidence="2">
    <location>
        <begin position="34"/>
        <end position="450"/>
    </location>
</feature>
<feature type="signal peptide" evidence="2">
    <location>
        <begin position="1"/>
        <end position="33"/>
    </location>
</feature>
<evidence type="ECO:0000313" key="6">
    <source>
        <dbReference type="Proteomes" id="UP000019365"/>
    </source>
</evidence>
<dbReference type="GO" id="GO:0004553">
    <property type="term" value="F:hydrolase activity, hydrolyzing O-glycosyl compounds"/>
    <property type="evidence" value="ECO:0007669"/>
    <property type="project" value="InterPro"/>
</dbReference>
<dbReference type="Gene3D" id="1.10.1330.10">
    <property type="entry name" value="Dockerin domain"/>
    <property type="match status" value="1"/>
</dbReference>
<dbReference type="EMBL" id="ATAX01000022">
    <property type="protein sequence ID" value="EWM54039.1"/>
    <property type="molecule type" value="Genomic_DNA"/>
</dbReference>
<name>W7URG0_RUMFL</name>
<organism evidence="5 6">
    <name type="scientific">Ruminococcus flavefaciens 007c</name>
    <dbReference type="NCBI Taxonomy" id="1341157"/>
    <lineage>
        <taxon>Bacteria</taxon>
        <taxon>Bacillati</taxon>
        <taxon>Bacillota</taxon>
        <taxon>Clostridia</taxon>
        <taxon>Eubacteriales</taxon>
        <taxon>Oscillospiraceae</taxon>
        <taxon>Ruminococcus</taxon>
    </lineage>
</organism>
<dbReference type="GO" id="GO:0000272">
    <property type="term" value="P:polysaccharide catabolic process"/>
    <property type="evidence" value="ECO:0007669"/>
    <property type="project" value="InterPro"/>
</dbReference>
<feature type="domain" description="SH3b" evidence="4">
    <location>
        <begin position="206"/>
        <end position="267"/>
    </location>
</feature>
<dbReference type="PANTHER" id="PTHR21666">
    <property type="entry name" value="PEPTIDASE-RELATED"/>
    <property type="match status" value="1"/>
</dbReference>
<dbReference type="PROSITE" id="PS00018">
    <property type="entry name" value="EF_HAND_1"/>
    <property type="match status" value="1"/>
</dbReference>
<evidence type="ECO:0000259" key="3">
    <source>
        <dbReference type="PROSITE" id="PS51766"/>
    </source>
</evidence>
<keyword evidence="1 2" id="KW-0732">Signal</keyword>
<dbReference type="RefSeq" id="WP_051456581.1">
    <property type="nucleotide sequence ID" value="NZ_ATAX01000022.1"/>
</dbReference>
<sequence length="450" mass="48949">MKNVIKRAAAVLLVMAMLFTVQICAPFGGSAHAAVYAVWPTDPKYKNITTYFNPQRNVNDVSGYHNAIDIEAAGGSNIYAAYGGEVISADWKGAYGNMVIIYHEDLKVYTFYAHASQLNTSAGAKVKQGDIIAKVGSTGESSGNHLHFGICDTLLGGYPARTYYDPLSYFSYSDNSGNTTVTPPSTTAPGTTTPECSCTEDYAGTYTTKNVVTYLNIRSGHNTTSSIIGSIPANAVFTVTKGNGEWAHVEYNGVKGYASMAYMQLKEKAPEVESDMKIENTTVPEGELPKGKSFSVKGSITSNLPITKVYGGVYFRSGEATSQCVEAAPNTLKYDLSTYFDQNIRFSVLNEGEYTFKITAEDKSGKSYELISSDFYIAKDKTEPVEKIKGDLNSDDKLNVSDAVILQSYLLKNSESFKKEQYENSDMNGDGEVDVFDLIELKKAIVNATS</sequence>